<evidence type="ECO:0000259" key="8">
    <source>
        <dbReference type="PROSITE" id="PS51471"/>
    </source>
</evidence>
<accession>L0DW14</accession>
<protein>
    <submittedName>
        <fullName evidence="9">2OG-Fe(II) oxygenase</fullName>
    </submittedName>
</protein>
<dbReference type="OrthoDB" id="9812472at2"/>
<keyword evidence="2 7" id="KW-0479">Metal-binding</keyword>
<dbReference type="GO" id="GO:0005506">
    <property type="term" value="F:iron ion binding"/>
    <property type="evidence" value="ECO:0007669"/>
    <property type="project" value="UniProtKB-UniRule"/>
</dbReference>
<dbReference type="RefSeq" id="WP_015257679.1">
    <property type="nucleotide sequence ID" value="NC_019902.2"/>
</dbReference>
<dbReference type="InterPro" id="IPR005123">
    <property type="entry name" value="Oxoglu/Fe-dep_dioxygenase_dom"/>
</dbReference>
<dbReference type="SMART" id="SM00702">
    <property type="entry name" value="P4Hc"/>
    <property type="match status" value="1"/>
</dbReference>
<comment type="cofactor">
    <cofactor evidence="7">
        <name>Fe(2+)</name>
        <dbReference type="ChEBI" id="CHEBI:29033"/>
    </cofactor>
    <text evidence="7">Binds 1 Fe(2+) ion per subunit.</text>
</comment>
<dbReference type="PANTHER" id="PTHR41536:SF1">
    <property type="entry name" value="PKHD-TYPE HYDROXYLASE YBIX"/>
    <property type="match status" value="1"/>
</dbReference>
<feature type="binding site" evidence="7">
    <location>
        <position position="167"/>
    </location>
    <ligand>
        <name>2-oxoglutarate</name>
        <dbReference type="ChEBI" id="CHEBI:16810"/>
    </ligand>
</feature>
<keyword evidence="6 7" id="KW-0408">Iron</keyword>
<feature type="binding site" evidence="7">
    <location>
        <position position="157"/>
    </location>
    <ligand>
        <name>Fe cation</name>
        <dbReference type="ChEBI" id="CHEBI:24875"/>
    </ligand>
</feature>
<evidence type="ECO:0000256" key="5">
    <source>
        <dbReference type="ARBA" id="ARBA00023002"/>
    </source>
</evidence>
<evidence type="ECO:0000256" key="2">
    <source>
        <dbReference type="ARBA" id="ARBA00022723"/>
    </source>
</evidence>
<dbReference type="InterPro" id="IPR006620">
    <property type="entry name" value="Pro_4_hyd_alph"/>
</dbReference>
<dbReference type="GO" id="GO:0006974">
    <property type="term" value="P:DNA damage response"/>
    <property type="evidence" value="ECO:0007669"/>
    <property type="project" value="TreeGrafter"/>
</dbReference>
<dbReference type="KEGG" id="tni:TVNIR_0846"/>
<name>L0DW14_THIND</name>
<evidence type="ECO:0000256" key="3">
    <source>
        <dbReference type="ARBA" id="ARBA00022896"/>
    </source>
</evidence>
<feature type="binding site" evidence="7">
    <location>
        <position position="96"/>
    </location>
    <ligand>
        <name>Fe cation</name>
        <dbReference type="ChEBI" id="CHEBI:24875"/>
    </ligand>
</feature>
<keyword evidence="3 7" id="KW-0847">Vitamin C</keyword>
<dbReference type="HAMAP" id="MF_00657">
    <property type="entry name" value="Hydroxyl_YbiX"/>
    <property type="match status" value="1"/>
</dbReference>
<dbReference type="NCBIfam" id="NF003975">
    <property type="entry name" value="PRK05467.1-4"/>
    <property type="match status" value="1"/>
</dbReference>
<keyword evidence="4 7" id="KW-0223">Dioxygenase</keyword>
<keyword evidence="10" id="KW-1185">Reference proteome</keyword>
<evidence type="ECO:0000313" key="9">
    <source>
        <dbReference type="EMBL" id="AGA32536.1"/>
    </source>
</evidence>
<evidence type="ECO:0000313" key="10">
    <source>
        <dbReference type="Proteomes" id="UP000010809"/>
    </source>
</evidence>
<dbReference type="STRING" id="1255043.TVNIR_0846"/>
<gene>
    <name evidence="9" type="primary">ybiX [C]</name>
    <name evidence="9" type="ordered locus">TVNIR_0846</name>
</gene>
<dbReference type="GO" id="GO:0016706">
    <property type="term" value="F:2-oxoglutarate-dependent dioxygenase activity"/>
    <property type="evidence" value="ECO:0007669"/>
    <property type="project" value="UniProtKB-UniRule"/>
</dbReference>
<dbReference type="HOGENOM" id="CLU_106663_0_0_6"/>
<dbReference type="Gene3D" id="4.10.860.20">
    <property type="entry name" value="Rabenosyn, Rab binding domain"/>
    <property type="match status" value="1"/>
</dbReference>
<evidence type="ECO:0000256" key="7">
    <source>
        <dbReference type="HAMAP-Rule" id="MF_00657"/>
    </source>
</evidence>
<feature type="domain" description="Fe2OG dioxygenase" evidence="8">
    <location>
        <begin position="78"/>
        <end position="176"/>
    </location>
</feature>
<keyword evidence="5 7" id="KW-0560">Oxidoreductase</keyword>
<dbReference type="eggNOG" id="COG3128">
    <property type="taxonomic scope" value="Bacteria"/>
</dbReference>
<dbReference type="PROSITE" id="PS51471">
    <property type="entry name" value="FE2OG_OXY"/>
    <property type="match status" value="1"/>
</dbReference>
<dbReference type="AlphaFoldDB" id="L0DW14"/>
<evidence type="ECO:0000256" key="4">
    <source>
        <dbReference type="ARBA" id="ARBA00022964"/>
    </source>
</evidence>
<dbReference type="EMBL" id="CP003989">
    <property type="protein sequence ID" value="AGA32536.1"/>
    <property type="molecule type" value="Genomic_DNA"/>
</dbReference>
<dbReference type="Pfam" id="PF13640">
    <property type="entry name" value="2OG-FeII_Oxy_3"/>
    <property type="match status" value="1"/>
</dbReference>
<comment type="cofactor">
    <cofactor evidence="1 7">
        <name>L-ascorbate</name>
        <dbReference type="ChEBI" id="CHEBI:38290"/>
    </cofactor>
</comment>
<dbReference type="Gene3D" id="2.60.120.620">
    <property type="entry name" value="q2cbj1_9rhob like domain"/>
    <property type="match status" value="1"/>
</dbReference>
<dbReference type="Proteomes" id="UP000010809">
    <property type="component" value="Chromosome"/>
</dbReference>
<proteinExistence type="inferred from homology"/>
<dbReference type="InterPro" id="IPR044862">
    <property type="entry name" value="Pro_4_hyd_alph_FE2OG_OXY"/>
</dbReference>
<evidence type="ECO:0000256" key="1">
    <source>
        <dbReference type="ARBA" id="ARBA00001961"/>
    </source>
</evidence>
<dbReference type="PANTHER" id="PTHR41536">
    <property type="entry name" value="PKHD-TYPE HYDROXYLASE YBIX"/>
    <property type="match status" value="1"/>
</dbReference>
<organism evidence="9 10">
    <name type="scientific">Thioalkalivibrio nitratireducens (strain DSM 14787 / UNIQEM 213 / ALEN2)</name>
    <dbReference type="NCBI Taxonomy" id="1255043"/>
    <lineage>
        <taxon>Bacteria</taxon>
        <taxon>Pseudomonadati</taxon>
        <taxon>Pseudomonadota</taxon>
        <taxon>Gammaproteobacteria</taxon>
        <taxon>Chromatiales</taxon>
        <taxon>Ectothiorhodospiraceae</taxon>
        <taxon>Thioalkalivibrio</taxon>
    </lineage>
</organism>
<feature type="binding site" evidence="7">
    <location>
        <position position="98"/>
    </location>
    <ligand>
        <name>Fe cation</name>
        <dbReference type="ChEBI" id="CHEBI:24875"/>
    </ligand>
</feature>
<dbReference type="GO" id="GO:0006879">
    <property type="term" value="P:intracellular iron ion homeostasis"/>
    <property type="evidence" value="ECO:0007669"/>
    <property type="project" value="TreeGrafter"/>
</dbReference>
<dbReference type="GO" id="GO:0031418">
    <property type="term" value="F:L-ascorbic acid binding"/>
    <property type="evidence" value="ECO:0007669"/>
    <property type="project" value="UniProtKB-KW"/>
</dbReference>
<sequence length="224" mass="25117">MLITLSKVLDAGQLERVRTLLADMPFVDGRVSAGGDARRVKQNQEADPEDQRIAQLNQWVLLPLYHHPQFQAAAQPRRLSGAFFARYRPGMSYGPHVDDPVMGPEGGRYRSDVSVTVFLNEAHAYGGGELVIETEFGERQVKLGAGDAVIYPSSSLHRVAAVTHGERLVAVAWAESMVREPERRRLLFDLQQVEDALRESDPEGELTRRTGRIRANLMRMWAEV</sequence>
<dbReference type="PATRIC" id="fig|1255043.3.peg.852"/>
<reference evidence="9" key="1">
    <citation type="submission" date="2015-12" db="EMBL/GenBank/DDBJ databases">
        <authorList>
            <person name="Tikhonova T.V."/>
            <person name="Pavlov A.R."/>
            <person name="Beletsky A.V."/>
            <person name="Mardanov A.V."/>
            <person name="Sorokin D.Y."/>
            <person name="Ravin N.V."/>
            <person name="Popov V.O."/>
        </authorList>
    </citation>
    <scope>NUCLEOTIDE SEQUENCE</scope>
    <source>
        <strain evidence="9">DSM 14787</strain>
    </source>
</reference>
<dbReference type="InterPro" id="IPR023550">
    <property type="entry name" value="PKHD_hydroxylase"/>
</dbReference>
<dbReference type="NCBIfam" id="NF003974">
    <property type="entry name" value="PRK05467.1-3"/>
    <property type="match status" value="1"/>
</dbReference>
<evidence type="ECO:0000256" key="6">
    <source>
        <dbReference type="ARBA" id="ARBA00023004"/>
    </source>
</evidence>